<keyword evidence="3" id="KW-1185">Reference proteome</keyword>
<dbReference type="EMBL" id="JAPWTJ010000070">
    <property type="protein sequence ID" value="KAJ8983538.1"/>
    <property type="molecule type" value="Genomic_DNA"/>
</dbReference>
<proteinExistence type="predicted"/>
<dbReference type="InterPro" id="IPR008978">
    <property type="entry name" value="HSP20-like_chaperone"/>
</dbReference>
<dbReference type="InterPro" id="IPR025934">
    <property type="entry name" value="NudC_N_dom"/>
</dbReference>
<feature type="domain" description="NudC N-terminal" evidence="1">
    <location>
        <begin position="8"/>
        <end position="65"/>
    </location>
</feature>
<evidence type="ECO:0000259" key="1">
    <source>
        <dbReference type="Pfam" id="PF14050"/>
    </source>
</evidence>
<reference evidence="2" key="1">
    <citation type="journal article" date="2023" name="Insect Mol. Biol.">
        <title>Genome sequencing provides insights into the evolution of gene families encoding plant cell wall-degrading enzymes in longhorned beetles.</title>
        <authorList>
            <person name="Shin N.R."/>
            <person name="Okamura Y."/>
            <person name="Kirsch R."/>
            <person name="Pauchet Y."/>
        </authorList>
    </citation>
    <scope>NUCLEOTIDE SEQUENCE</scope>
    <source>
        <strain evidence="2">MMC_N1</strain>
    </source>
</reference>
<dbReference type="Proteomes" id="UP001162164">
    <property type="component" value="Unassembled WGS sequence"/>
</dbReference>
<organism evidence="2 3">
    <name type="scientific">Molorchus minor</name>
    <dbReference type="NCBI Taxonomy" id="1323400"/>
    <lineage>
        <taxon>Eukaryota</taxon>
        <taxon>Metazoa</taxon>
        <taxon>Ecdysozoa</taxon>
        <taxon>Arthropoda</taxon>
        <taxon>Hexapoda</taxon>
        <taxon>Insecta</taxon>
        <taxon>Pterygota</taxon>
        <taxon>Neoptera</taxon>
        <taxon>Endopterygota</taxon>
        <taxon>Coleoptera</taxon>
        <taxon>Polyphaga</taxon>
        <taxon>Cucujiformia</taxon>
        <taxon>Chrysomeloidea</taxon>
        <taxon>Cerambycidae</taxon>
        <taxon>Lamiinae</taxon>
        <taxon>Monochamini</taxon>
        <taxon>Molorchus</taxon>
    </lineage>
</organism>
<dbReference type="InterPro" id="IPR037898">
    <property type="entry name" value="NudC_fam"/>
</dbReference>
<evidence type="ECO:0000313" key="2">
    <source>
        <dbReference type="EMBL" id="KAJ8983538.1"/>
    </source>
</evidence>
<name>A0ABQ9JYX0_9CUCU</name>
<dbReference type="PANTHER" id="PTHR12356:SF3">
    <property type="entry name" value="NUCLEAR MIGRATION PROTEIN NUDC"/>
    <property type="match status" value="1"/>
</dbReference>
<dbReference type="Pfam" id="PF14050">
    <property type="entry name" value="Nudc_N"/>
    <property type="match status" value="1"/>
</dbReference>
<evidence type="ECO:0000313" key="3">
    <source>
        <dbReference type="Proteomes" id="UP001162164"/>
    </source>
</evidence>
<dbReference type="SUPFAM" id="SSF49764">
    <property type="entry name" value="HSP20-like chaperones"/>
    <property type="match status" value="1"/>
</dbReference>
<gene>
    <name evidence="2" type="ORF">NQ317_006583</name>
</gene>
<protein>
    <recommendedName>
        <fullName evidence="1">NudC N-terminal domain-containing protein</fullName>
    </recommendedName>
</protein>
<sequence length="147" mass="17144">MDEIEQNQDDILFEMLKECKTLPNFLDQVFGFLQRRTDFYHIATEPNAVVGLPEGLAEKLIKHTFYKWKPQTSDCQTIYTSTDIPTCGEEIVVAECEVVNERRKPCDFSFVKSEYYNGAMYRNYSWSQTILEVHVVIRGSKNVTKKI</sequence>
<dbReference type="PANTHER" id="PTHR12356">
    <property type="entry name" value="NUCLEAR MOVEMENT PROTEIN NUDC"/>
    <property type="match status" value="1"/>
</dbReference>
<comment type="caution">
    <text evidence="2">The sequence shown here is derived from an EMBL/GenBank/DDBJ whole genome shotgun (WGS) entry which is preliminary data.</text>
</comment>
<accession>A0ABQ9JYX0</accession>